<feature type="transmembrane region" description="Helical" evidence="1">
    <location>
        <begin position="59"/>
        <end position="85"/>
    </location>
</feature>
<organism evidence="2 3">
    <name type="scientific">Strongylus vulgaris</name>
    <name type="common">Blood worm</name>
    <dbReference type="NCBI Taxonomy" id="40348"/>
    <lineage>
        <taxon>Eukaryota</taxon>
        <taxon>Metazoa</taxon>
        <taxon>Ecdysozoa</taxon>
        <taxon>Nematoda</taxon>
        <taxon>Chromadorea</taxon>
        <taxon>Rhabditida</taxon>
        <taxon>Rhabditina</taxon>
        <taxon>Rhabditomorpha</taxon>
        <taxon>Strongyloidea</taxon>
        <taxon>Strongylidae</taxon>
        <taxon>Strongylus</taxon>
    </lineage>
</organism>
<dbReference type="EMBL" id="UYYB01024804">
    <property type="protein sequence ID" value="VDM72315.1"/>
    <property type="molecule type" value="Genomic_DNA"/>
</dbReference>
<feature type="transmembrane region" description="Helical" evidence="1">
    <location>
        <begin position="105"/>
        <end position="123"/>
    </location>
</feature>
<keyword evidence="1" id="KW-0812">Transmembrane</keyword>
<sequence>MHRIEGAKFHAICAFPLVISLLWTLTFAYATWLSRSTFKDGYEHPLLGRPELYSDIKNVSLTVSLISLVSLLLCALASMIISARLINSRIALMTDKKSKERQTRVLRLLIMQVSHAIHFLFRFPRCLLYRVLKPTFSKMRLYVIALRIQQ</sequence>
<dbReference type="AlphaFoldDB" id="A0A3P7KNZ1"/>
<protein>
    <submittedName>
        <fullName evidence="2">Uncharacterized protein</fullName>
    </submittedName>
</protein>
<proteinExistence type="predicted"/>
<evidence type="ECO:0000313" key="3">
    <source>
        <dbReference type="Proteomes" id="UP000270094"/>
    </source>
</evidence>
<dbReference type="Proteomes" id="UP000270094">
    <property type="component" value="Unassembled WGS sequence"/>
</dbReference>
<gene>
    <name evidence="2" type="ORF">SVUK_LOCUS7313</name>
</gene>
<name>A0A3P7KNZ1_STRVU</name>
<reference evidence="2 3" key="1">
    <citation type="submission" date="2018-11" db="EMBL/GenBank/DDBJ databases">
        <authorList>
            <consortium name="Pathogen Informatics"/>
        </authorList>
    </citation>
    <scope>NUCLEOTIDE SEQUENCE [LARGE SCALE GENOMIC DNA]</scope>
</reference>
<feature type="transmembrane region" description="Helical" evidence="1">
    <location>
        <begin position="12"/>
        <end position="32"/>
    </location>
</feature>
<evidence type="ECO:0000256" key="1">
    <source>
        <dbReference type="SAM" id="Phobius"/>
    </source>
</evidence>
<accession>A0A3P7KNZ1</accession>
<keyword evidence="3" id="KW-1185">Reference proteome</keyword>
<evidence type="ECO:0000313" key="2">
    <source>
        <dbReference type="EMBL" id="VDM72315.1"/>
    </source>
</evidence>
<keyword evidence="1" id="KW-0472">Membrane</keyword>
<keyword evidence="1" id="KW-1133">Transmembrane helix</keyword>